<accession>A0A1Y4VKV9</accession>
<evidence type="ECO:0000256" key="5">
    <source>
        <dbReference type="ARBA" id="ARBA00023026"/>
    </source>
</evidence>
<dbReference type="InterPro" id="IPR013517">
    <property type="entry name" value="FG-GAP"/>
</dbReference>
<feature type="domain" description="Teneurin-like YD-shell" evidence="6">
    <location>
        <begin position="1353"/>
        <end position="1489"/>
    </location>
</feature>
<proteinExistence type="predicted"/>
<dbReference type="InterPro" id="IPR006530">
    <property type="entry name" value="YD"/>
</dbReference>
<dbReference type="Pfam" id="PF13517">
    <property type="entry name" value="FG-GAP_3"/>
    <property type="match status" value="1"/>
</dbReference>
<dbReference type="InterPro" id="IPR022385">
    <property type="entry name" value="Rhs_assc_core"/>
</dbReference>
<dbReference type="InterPro" id="IPR050708">
    <property type="entry name" value="T6SS_VgrG/RHS"/>
</dbReference>
<name>A0A1Y4VKV9_9BACE</name>
<dbReference type="GO" id="GO:0005576">
    <property type="term" value="C:extracellular region"/>
    <property type="evidence" value="ECO:0007669"/>
    <property type="project" value="UniProtKB-SubCell"/>
</dbReference>
<dbReference type="Gene3D" id="2.180.10.10">
    <property type="entry name" value="RHS repeat-associated core"/>
    <property type="match status" value="1"/>
</dbReference>
<keyword evidence="2" id="KW-0964">Secreted</keyword>
<evidence type="ECO:0000313" key="7">
    <source>
        <dbReference type="EMBL" id="OUQ70750.1"/>
    </source>
</evidence>
<dbReference type="PANTHER" id="PTHR32305:SF15">
    <property type="entry name" value="PROTEIN RHSA-RELATED"/>
    <property type="match status" value="1"/>
</dbReference>
<evidence type="ECO:0000259" key="6">
    <source>
        <dbReference type="Pfam" id="PF25023"/>
    </source>
</evidence>
<dbReference type="Pfam" id="PF03534">
    <property type="entry name" value="SpvB"/>
    <property type="match status" value="1"/>
</dbReference>
<dbReference type="InterPro" id="IPR028994">
    <property type="entry name" value="Integrin_alpha_N"/>
</dbReference>
<evidence type="ECO:0000256" key="2">
    <source>
        <dbReference type="ARBA" id="ARBA00022525"/>
    </source>
</evidence>
<dbReference type="GO" id="GO:0005737">
    <property type="term" value="C:cytoplasm"/>
    <property type="evidence" value="ECO:0007669"/>
    <property type="project" value="InterPro"/>
</dbReference>
<dbReference type="Pfam" id="PF25023">
    <property type="entry name" value="TEN_YD-shell"/>
    <property type="match status" value="1"/>
</dbReference>
<keyword evidence="5" id="KW-0843">Virulence</keyword>
<gene>
    <name evidence="7" type="ORF">B5E52_08730</name>
</gene>
<reference evidence="8" key="1">
    <citation type="submission" date="2017-04" db="EMBL/GenBank/DDBJ databases">
        <title>Function of individual gut microbiota members based on whole genome sequencing of pure cultures obtained from chicken caecum.</title>
        <authorList>
            <person name="Medvecky M."/>
            <person name="Cejkova D."/>
            <person name="Polansky O."/>
            <person name="Karasova D."/>
            <person name="Kubasova T."/>
            <person name="Cizek A."/>
            <person name="Rychlik I."/>
        </authorList>
    </citation>
    <scope>NUCLEOTIDE SEQUENCE [LARGE SCALE GENOMIC DNA]</scope>
    <source>
        <strain evidence="8">An109</strain>
    </source>
</reference>
<dbReference type="NCBIfam" id="TIGR01643">
    <property type="entry name" value="YD_repeat_2x"/>
    <property type="match status" value="1"/>
</dbReference>
<sequence>MGFWKIALVSLLLGNNSVLSQNNRLFYDYDNNGNRISRTNNIESKDHRIMITASVDIPYLEYDVAVDVNNHTLDTLLAVGSTPYFFDIAANGASNFSIPLSLPVGNGGIGPNLEIVYNSYSGDGVLGTGINLSCLSSITRSNEESRFNELYSWNKYYLDGIPLIAKWVDGKTVYYKENNDYSLITRDDYKRYFVLTTQDGMKYYYGDYKGTRAYQLSNADQTTIISWYLACQEDPYGNYILYNYQQDIENADIWLKSIEYTLNDSCNYTQTNRIDFLYNRVKDVPTGFLNGFRVKRDKILKEIFVFAGSEQVRIYKMKYIKDEKDIYPKLNNIQEFGKNNVAYNPIIIGWGKHQGEKCLQKYAFEHRPTDVIQGDFNGDGIEDFLTIDKQYIMRPPEYMDSINIVLEVQTIDKKGNREKIWTTTIYDQNYSFTVIPGDFNGDGLLDLAMLTKDDTHFIIMKAYLNEEGKLGYKTTTRLGGVASPVLVGHFEGNRKDQLLIGNKCYSFDDELVKYTSLEIKGTLPNNGSYAVIDVDGDKYDDIIVYDKKKKEVVAYAINSYGSIFELTHFSFNEGEINDLKFGYFNNDRYADIFFYCKSGEQYKQLIYYYNGKEFIKGEITESHPNLSFLVADFNNDGISELMSCYYTIDQDKEARATIVSYPGCHFTNNIYDIDVTDLFLSPDISPGTTRLDDVYSYKGKSYVYPIKHDLFAGDFTGDGRADVLAISQSRVTGPGVITRFRDVKYSLVTFDEQCSSDVVIDIIDGNAGRRSIEYNSHVQSRVSKNPLIKGLYTHWNKQYSLIRNVNYVLTSDLHKDIHIGKKSYSYTTPFYRKDKGNFVGFEKQIITDSLLNTITVNTYNVLGSPCILYLAKSEYRVGHEIVSSTNYGAELHNLSGSYYLRHTSVFETDLDKQCEKVEQYTYDEIDNIIISDVSYQGFARVNNMPEKRILTNYQYVRPDNLLYKKKPSKITTVYTRDGANSITQTKRYAYTPQGKISLESFNSYFKRYQYNVCGLLVAESIEDSITKKQFVYEYDTNFLHRSKTISPTGLISTNTADVYGNTLINTGPGNLKTYYTYDDLFRPYKIKAPDGTVSVRKAIRGGRDKQGFYVANYVILNGNTEKSIIFNNAIHYDCLGREIRKEKVLLNGTHEHIDIFYNEKGLSEKLYSYRGKVLVNSKEMYYDNKNRIIQEKISSPVDVGKNGKTIDYVYYDPNVRRGKKVKAVITNVSTTDSIVTTMIYNRTALPVLKIENSDSIVYQYDSADNLIKVRTVGYPTEDKYTDYGLRVSHFNNSTGKSTYEYNNFNELVKEVDGQGNKIEYAYDKEGRIITKTTGKNTVHYIYDALTGWLKGIESLSHKLEYLYDNIGRVIEEKKTTLGIPMVKKYQYDNFGRLSVYTSPSGFKQKNVYDDRFCELVEIRDITTGDSKILWKRTKVDSLGYISQVINGDNRTVDYTYNNRGEYTHIYSPGVIDFLYQYDHRDLMLSRKEKFYTDDLWKGFDEHFSYDTYERLIASERKGKTGQEVSYSSGYRIASKSDIGSYLYTSDKSRIHSISTVSERDYYPSQILTFSTNNRIATIQEKDKIWTYDYDVNEMRAKAVLEENGIVRLTKYYFSNYEKECTDNQSTDIDYIYAGENLVALRKTTENQVAIYFVYSDNLGSIRCLTDFQGNVVQQLGYDAWGQRRNPLTGEKLTSIELIDSYRITRRGFTTHEHIDEMNLINMNARIYDPLIGCFISVDPHAAMNYIINPYTYCNGNPLKWIDLTGEDMWSTSDPDLIDRMFNLYKDGQNMFGKPYSVSNDWFYLTHDEFVRAYAVYGVAVFSYNGSYDLSSYGTVSDGEITIHGKLPKKEETGFPSVGDAYSMINYAVGTYTGIKAYSRVHDGMWRGMDGKWYKTSWGGNQYTGARGNVMKKTAKLNKVGNSLFWFDVFINGYTIGNSIIKNDYQTIAQSSMNIVFGYISTYAGIPGMVVGTAYYSMTFTTHAPIYCPITEPAFCSSDNTYVSPYYNVAY</sequence>
<evidence type="ECO:0000256" key="3">
    <source>
        <dbReference type="ARBA" id="ARBA00022729"/>
    </source>
</evidence>
<keyword evidence="3" id="KW-0732">Signal</keyword>
<dbReference type="Gene3D" id="2.130.10.130">
    <property type="entry name" value="Integrin alpha, N-terminal"/>
    <property type="match status" value="1"/>
</dbReference>
<dbReference type="InterPro" id="IPR056823">
    <property type="entry name" value="TEN-like_YD-shell"/>
</dbReference>
<comment type="caution">
    <text evidence="7">The sequence shown here is derived from an EMBL/GenBank/DDBJ whole genome shotgun (WGS) entry which is preliminary data.</text>
</comment>
<dbReference type="NCBIfam" id="TIGR03696">
    <property type="entry name" value="Rhs_assc_core"/>
    <property type="match status" value="1"/>
</dbReference>
<evidence type="ECO:0000313" key="8">
    <source>
        <dbReference type="Proteomes" id="UP000196036"/>
    </source>
</evidence>
<keyword evidence="4" id="KW-0677">Repeat</keyword>
<comment type="subcellular location">
    <subcellularLocation>
        <location evidence="1">Secreted</location>
    </subcellularLocation>
</comment>
<evidence type="ECO:0000256" key="4">
    <source>
        <dbReference type="ARBA" id="ARBA00022737"/>
    </source>
</evidence>
<evidence type="ECO:0000256" key="1">
    <source>
        <dbReference type="ARBA" id="ARBA00004613"/>
    </source>
</evidence>
<protein>
    <recommendedName>
        <fullName evidence="6">Teneurin-like YD-shell domain-containing protein</fullName>
    </recommendedName>
</protein>
<organism evidence="7 8">
    <name type="scientific">Bacteroides xylanisolvens</name>
    <dbReference type="NCBI Taxonomy" id="371601"/>
    <lineage>
        <taxon>Bacteria</taxon>
        <taxon>Pseudomonadati</taxon>
        <taxon>Bacteroidota</taxon>
        <taxon>Bacteroidia</taxon>
        <taxon>Bacteroidales</taxon>
        <taxon>Bacteroidaceae</taxon>
        <taxon>Bacteroides</taxon>
    </lineage>
</organism>
<dbReference type="Proteomes" id="UP000196036">
    <property type="component" value="Unassembled WGS sequence"/>
</dbReference>
<dbReference type="SUPFAM" id="SSF69318">
    <property type="entry name" value="Integrin alpha N-terminal domain"/>
    <property type="match status" value="1"/>
</dbReference>
<dbReference type="PANTHER" id="PTHR32305">
    <property type="match status" value="1"/>
</dbReference>
<dbReference type="InterPro" id="IPR003284">
    <property type="entry name" value="Sal_SpvB"/>
</dbReference>
<dbReference type="EMBL" id="NFLW01000013">
    <property type="protein sequence ID" value="OUQ70750.1"/>
    <property type="molecule type" value="Genomic_DNA"/>
</dbReference>
<dbReference type="RefSeq" id="WP_087318066.1">
    <property type="nucleotide sequence ID" value="NZ_DAWCUS010000018.1"/>
</dbReference>